<dbReference type="SUPFAM" id="SSF55174">
    <property type="entry name" value="Alpha-L RNA-binding motif"/>
    <property type="match status" value="1"/>
</dbReference>
<dbReference type="Pfam" id="PF01479">
    <property type="entry name" value="S4"/>
    <property type="match status" value="1"/>
</dbReference>
<dbReference type="InterPro" id="IPR040591">
    <property type="entry name" value="RqcP2_RBD"/>
</dbReference>
<keyword evidence="4" id="KW-1185">Reference proteome</keyword>
<protein>
    <submittedName>
        <fullName evidence="3">RNA-binding protein S4</fullName>
    </submittedName>
</protein>
<dbReference type="InterPro" id="IPR048443">
    <property type="entry name" value="RqcP2_N"/>
</dbReference>
<dbReference type="GO" id="GO:0003723">
    <property type="term" value="F:RNA binding"/>
    <property type="evidence" value="ECO:0007669"/>
    <property type="project" value="UniProtKB-KW"/>
</dbReference>
<comment type="caution">
    <text evidence="3">The sequence shown here is derived from an EMBL/GenBank/DDBJ whole genome shotgun (WGS) entry which is preliminary data.</text>
</comment>
<dbReference type="PANTHER" id="PTHR13633">
    <property type="entry name" value="MITOCHONDRIAL TRANSCRIPTION RESCUE FACTOR 1"/>
    <property type="match status" value="1"/>
</dbReference>
<dbReference type="Pfam" id="PF17774">
    <property type="entry name" value="YlmH_RBD"/>
    <property type="match status" value="1"/>
</dbReference>
<proteinExistence type="predicted"/>
<gene>
    <name evidence="3" type="ORF">GCM10007096_03000</name>
</gene>
<dbReference type="InterPro" id="IPR002942">
    <property type="entry name" value="S4_RNA-bd"/>
</dbReference>
<dbReference type="Gene3D" id="3.10.290.10">
    <property type="entry name" value="RNA-binding S4 domain"/>
    <property type="match status" value="1"/>
</dbReference>
<reference evidence="3" key="1">
    <citation type="journal article" date="2014" name="Int. J. Syst. Evol. Microbiol.">
        <title>Complete genome sequence of Corynebacterium casei LMG S-19264T (=DSM 44701T), isolated from a smear-ripened cheese.</title>
        <authorList>
            <consortium name="US DOE Joint Genome Institute (JGI-PGF)"/>
            <person name="Walter F."/>
            <person name="Albersmeier A."/>
            <person name="Kalinowski J."/>
            <person name="Ruckert C."/>
        </authorList>
    </citation>
    <scope>NUCLEOTIDE SEQUENCE</scope>
    <source>
        <strain evidence="3">CGMCC 1.12777</strain>
    </source>
</reference>
<dbReference type="Pfam" id="PF21278">
    <property type="entry name" value="YlmH_1st"/>
    <property type="match status" value="1"/>
</dbReference>
<feature type="domain" description="RNA-binding S4" evidence="2">
    <location>
        <begin position="179"/>
        <end position="236"/>
    </location>
</feature>
<evidence type="ECO:0000313" key="4">
    <source>
        <dbReference type="Proteomes" id="UP000656813"/>
    </source>
</evidence>
<sequence length="255" mass="29216">MSIYEHFRPEEKPFIDSLLEWKTQVLERYVVKRTDFLDPRQLEMVKTIIGKNDEITLSYSGGYQGAERSRVLLSPPYVEDNDFGLALLEVHYPVKYASIDHRNLLGSLMGLGLKREKFGDLLFAENRVQCVVADEIADYVQLHLNKVGRVNVTIERVALNQILPVEHEWEQREGAVPSLRLDVVLSEIYHLSRSKVADLVTNGLVKVNWKLIQKTSFELKAGDYLSLRGFGRSRLISVGGQTKRGNLWITYGLLR</sequence>
<evidence type="ECO:0000256" key="1">
    <source>
        <dbReference type="PROSITE-ProRule" id="PRU00182"/>
    </source>
</evidence>
<dbReference type="Gene3D" id="3.30.70.330">
    <property type="match status" value="1"/>
</dbReference>
<dbReference type="RefSeq" id="WP_188495314.1">
    <property type="nucleotide sequence ID" value="NZ_BMFV01000001.1"/>
</dbReference>
<reference evidence="3" key="2">
    <citation type="submission" date="2020-09" db="EMBL/GenBank/DDBJ databases">
        <authorList>
            <person name="Sun Q."/>
            <person name="Zhou Y."/>
        </authorList>
    </citation>
    <scope>NUCLEOTIDE SEQUENCE</scope>
    <source>
        <strain evidence="3">CGMCC 1.12777</strain>
    </source>
</reference>
<dbReference type="AlphaFoldDB" id="A0A8J3EJX5"/>
<evidence type="ECO:0000313" key="3">
    <source>
        <dbReference type="EMBL" id="GGH74599.1"/>
    </source>
</evidence>
<keyword evidence="1" id="KW-0694">RNA-binding</keyword>
<dbReference type="InterPro" id="IPR012677">
    <property type="entry name" value="Nucleotide-bd_a/b_plait_sf"/>
</dbReference>
<name>A0A8J3EJX5_9BACL</name>
<dbReference type="EMBL" id="BMFV01000001">
    <property type="protein sequence ID" value="GGH74599.1"/>
    <property type="molecule type" value="Genomic_DNA"/>
</dbReference>
<dbReference type="SMART" id="SM00363">
    <property type="entry name" value="S4"/>
    <property type="match status" value="1"/>
</dbReference>
<organism evidence="3 4">
    <name type="scientific">Pullulanibacillus pueri</name>
    <dbReference type="NCBI Taxonomy" id="1437324"/>
    <lineage>
        <taxon>Bacteria</taxon>
        <taxon>Bacillati</taxon>
        <taxon>Bacillota</taxon>
        <taxon>Bacilli</taxon>
        <taxon>Bacillales</taxon>
        <taxon>Sporolactobacillaceae</taxon>
        <taxon>Pullulanibacillus</taxon>
    </lineage>
</organism>
<dbReference type="InterPro" id="IPR036986">
    <property type="entry name" value="S4_RNA-bd_sf"/>
</dbReference>
<dbReference type="Proteomes" id="UP000656813">
    <property type="component" value="Unassembled WGS sequence"/>
</dbReference>
<dbReference type="Gene3D" id="3.30.1370.160">
    <property type="match status" value="1"/>
</dbReference>
<dbReference type="PANTHER" id="PTHR13633:SF3">
    <property type="entry name" value="MITOCHONDRIAL TRANSCRIPTION RESCUE FACTOR 1"/>
    <property type="match status" value="1"/>
</dbReference>
<evidence type="ECO:0000259" key="2">
    <source>
        <dbReference type="SMART" id="SM00363"/>
    </source>
</evidence>
<accession>A0A8J3EJX5</accession>
<dbReference type="CDD" id="cd00165">
    <property type="entry name" value="S4"/>
    <property type="match status" value="1"/>
</dbReference>
<dbReference type="PROSITE" id="PS50889">
    <property type="entry name" value="S4"/>
    <property type="match status" value="1"/>
</dbReference>